<protein>
    <submittedName>
        <fullName evidence="1">Uncharacterized protein</fullName>
    </submittedName>
</protein>
<proteinExistence type="predicted"/>
<gene>
    <name evidence="1" type="ORF">X975_07191</name>
</gene>
<name>A0A087TY14_STEMI</name>
<evidence type="ECO:0000313" key="2">
    <source>
        <dbReference type="Proteomes" id="UP000054359"/>
    </source>
</evidence>
<keyword evidence="2" id="KW-1185">Reference proteome</keyword>
<dbReference type="Proteomes" id="UP000054359">
    <property type="component" value="Unassembled WGS sequence"/>
</dbReference>
<evidence type="ECO:0000313" key="1">
    <source>
        <dbReference type="EMBL" id="KFM70003.1"/>
    </source>
</evidence>
<accession>A0A087TY14</accession>
<feature type="non-terminal residue" evidence="1">
    <location>
        <position position="105"/>
    </location>
</feature>
<dbReference type="EMBL" id="KK117269">
    <property type="protein sequence ID" value="KFM70003.1"/>
    <property type="molecule type" value="Genomic_DNA"/>
</dbReference>
<organism evidence="1 2">
    <name type="scientific">Stegodyphus mimosarum</name>
    <name type="common">African social velvet spider</name>
    <dbReference type="NCBI Taxonomy" id="407821"/>
    <lineage>
        <taxon>Eukaryota</taxon>
        <taxon>Metazoa</taxon>
        <taxon>Ecdysozoa</taxon>
        <taxon>Arthropoda</taxon>
        <taxon>Chelicerata</taxon>
        <taxon>Arachnida</taxon>
        <taxon>Araneae</taxon>
        <taxon>Araneomorphae</taxon>
        <taxon>Entelegynae</taxon>
        <taxon>Eresoidea</taxon>
        <taxon>Eresidae</taxon>
        <taxon>Stegodyphus</taxon>
    </lineage>
</organism>
<dbReference type="AlphaFoldDB" id="A0A087TY14"/>
<dbReference type="OrthoDB" id="422362at2759"/>
<reference evidence="1 2" key="1">
    <citation type="submission" date="2013-11" db="EMBL/GenBank/DDBJ databases">
        <title>Genome sequencing of Stegodyphus mimosarum.</title>
        <authorList>
            <person name="Bechsgaard J."/>
        </authorList>
    </citation>
    <scope>NUCLEOTIDE SEQUENCE [LARGE SCALE GENOMIC DNA]</scope>
</reference>
<sequence>MKPEKVKSRWRRSSEMECCEKAVSSPLEFDLDGSSDVCIKETATEVKSICNDSVDGSECLNESIPVYDVLEENLYLFERKRTKRKKEVRRMLCDCSLTNEEKKTG</sequence>